<dbReference type="InterPro" id="IPR036881">
    <property type="entry name" value="Glyco_hydro_3_C_sf"/>
</dbReference>
<dbReference type="Pfam" id="PF00933">
    <property type="entry name" value="Glyco_hydro_3"/>
    <property type="match status" value="1"/>
</dbReference>
<dbReference type="InterPro" id="IPR002772">
    <property type="entry name" value="Glyco_hydro_3_C"/>
</dbReference>
<dbReference type="InterPro" id="IPR050288">
    <property type="entry name" value="Cellulose_deg_GH3"/>
</dbReference>
<dbReference type="Pfam" id="PF14310">
    <property type="entry name" value="Fn3-like"/>
    <property type="match status" value="1"/>
</dbReference>
<keyword evidence="2" id="KW-0378">Hydrolase</keyword>
<organism evidence="4 5">
    <name type="scientific">Janthinobacterium violaceinigrum</name>
    <dbReference type="NCBI Taxonomy" id="2654252"/>
    <lineage>
        <taxon>Bacteria</taxon>
        <taxon>Pseudomonadati</taxon>
        <taxon>Pseudomonadota</taxon>
        <taxon>Betaproteobacteria</taxon>
        <taxon>Burkholderiales</taxon>
        <taxon>Oxalobacteraceae</taxon>
        <taxon>Janthinobacterium</taxon>
    </lineage>
</organism>
<dbReference type="Proteomes" id="UP000468717">
    <property type="component" value="Unassembled WGS sequence"/>
</dbReference>
<evidence type="ECO:0000313" key="5">
    <source>
        <dbReference type="Proteomes" id="UP000468717"/>
    </source>
</evidence>
<feature type="domain" description="Fibronectin type III-like" evidence="3">
    <location>
        <begin position="653"/>
        <end position="721"/>
    </location>
</feature>
<dbReference type="AlphaFoldDB" id="A0A6I1I4W1"/>
<evidence type="ECO:0000256" key="1">
    <source>
        <dbReference type="ARBA" id="ARBA00005336"/>
    </source>
</evidence>
<dbReference type="PANTHER" id="PTHR42715">
    <property type="entry name" value="BETA-GLUCOSIDASE"/>
    <property type="match status" value="1"/>
</dbReference>
<evidence type="ECO:0000256" key="2">
    <source>
        <dbReference type="ARBA" id="ARBA00022801"/>
    </source>
</evidence>
<dbReference type="PANTHER" id="PTHR42715:SF10">
    <property type="entry name" value="BETA-GLUCOSIDASE"/>
    <property type="match status" value="1"/>
</dbReference>
<dbReference type="InterPro" id="IPR001764">
    <property type="entry name" value="Glyco_hydro_3_N"/>
</dbReference>
<dbReference type="InterPro" id="IPR017853">
    <property type="entry name" value="GH"/>
</dbReference>
<dbReference type="Pfam" id="PF01915">
    <property type="entry name" value="Glyco_hydro_3_C"/>
    <property type="match status" value="1"/>
</dbReference>
<dbReference type="GO" id="GO:0004553">
    <property type="term" value="F:hydrolase activity, hydrolyzing O-glycosyl compounds"/>
    <property type="evidence" value="ECO:0007669"/>
    <property type="project" value="InterPro"/>
</dbReference>
<accession>A0A6I1I4W1</accession>
<dbReference type="GO" id="GO:0005975">
    <property type="term" value="P:carbohydrate metabolic process"/>
    <property type="evidence" value="ECO:0007669"/>
    <property type="project" value="InterPro"/>
</dbReference>
<name>A0A6I1I4W1_9BURK</name>
<keyword evidence="5" id="KW-1185">Reference proteome</keyword>
<protein>
    <submittedName>
        <fullName evidence="4">Beta-glucosidase</fullName>
    </submittedName>
</protein>
<dbReference type="SUPFAM" id="SSF51445">
    <property type="entry name" value="(Trans)glycosidases"/>
    <property type="match status" value="1"/>
</dbReference>
<reference evidence="4 5" key="1">
    <citation type="submission" date="2019-10" db="EMBL/GenBank/DDBJ databases">
        <title>Three novel species isolated from a subtropical stream in China.</title>
        <authorList>
            <person name="Lu H."/>
        </authorList>
    </citation>
    <scope>NUCLEOTIDE SEQUENCE [LARGE SCALE GENOMIC DNA]</scope>
    <source>
        <strain evidence="4 5">FT13W</strain>
    </source>
</reference>
<dbReference type="EMBL" id="WFLI01000004">
    <property type="protein sequence ID" value="KAB8065994.1"/>
    <property type="molecule type" value="Genomic_DNA"/>
</dbReference>
<dbReference type="InterPro" id="IPR026891">
    <property type="entry name" value="Fn3-like"/>
</dbReference>
<dbReference type="Gene3D" id="3.20.20.300">
    <property type="entry name" value="Glycoside hydrolase, family 3, N-terminal domain"/>
    <property type="match status" value="1"/>
</dbReference>
<dbReference type="InterPro" id="IPR036962">
    <property type="entry name" value="Glyco_hydro_3_N_sf"/>
</dbReference>
<dbReference type="Gene3D" id="3.40.50.1700">
    <property type="entry name" value="Glycoside hydrolase family 3 C-terminal domain"/>
    <property type="match status" value="1"/>
</dbReference>
<dbReference type="InterPro" id="IPR013783">
    <property type="entry name" value="Ig-like_fold"/>
</dbReference>
<evidence type="ECO:0000313" key="4">
    <source>
        <dbReference type="EMBL" id="KAB8065994.1"/>
    </source>
</evidence>
<dbReference type="SMART" id="SM01217">
    <property type="entry name" value="Fn3_like"/>
    <property type="match status" value="1"/>
</dbReference>
<comment type="similarity">
    <text evidence="1">Belongs to the glycosyl hydrolase 3 family.</text>
</comment>
<comment type="caution">
    <text evidence="4">The sequence shown here is derived from an EMBL/GenBank/DDBJ whole genome shotgun (WGS) entry which is preliminary data.</text>
</comment>
<dbReference type="Gene3D" id="2.60.40.10">
    <property type="entry name" value="Immunoglobulins"/>
    <property type="match status" value="1"/>
</dbReference>
<dbReference type="SUPFAM" id="SSF52279">
    <property type="entry name" value="Beta-D-glucan exohydrolase, C-terminal domain"/>
    <property type="match status" value="1"/>
</dbReference>
<dbReference type="PRINTS" id="PR00133">
    <property type="entry name" value="GLHYDRLASE3"/>
</dbReference>
<sequence>MQSSGFSSSAVFFIATFLLGCGNNNAEVPRVAEGSPDARATALVQKMTLEEKIQLVHGVGPGASPLNGAGYIPGIKRLGIPDINMADSSTSVRVANVNATVMPSTLALAASWDREMAFEYGALIGRELRTLGFAEGLGGGINLIREPRNGRTFEYLGEDPVLAGYLLAQRTLGTQQQKVIATVKHFALNNQETNRFTSDSVVDERTMRQLYLLGFEIAIKDGQPGNVMCAYNYVNGVKACENSYLLNSVLKNEWGFKGYVQSDWSFAVSDTVRAANAGLDEEQPGSLDDAVGAGGEPTYFNQKLKSAITADLVSMSRLDNMVTRKLRTLFQVGIMDSPPVPGGIINRADGRTVAKKVADASIVLLKNQGGNGEAKRLLPLDSKAVKSIVVIGAHASVGVMAGGGSGGPFASVNNPVACLLPEKMFSECAPYSSSSPLQAIKAKAGLAQVRYFDGNDSRAASDAAATADVAIIFASQFSGEGRDLVSLALPDQHTDPANQSYDQRALIEAVAKKNPRTVVVLENGTAVTMPWLNSVSAVLASWYPGDSGGESIADILFGDVNPSGKLPISFPKMEQDLPQKNISSSNLSVRYNEGLMMGYRWYDHHKIEPLFEFGYGLSYTSFDYTDLKTELAQNGDVKISFSLKNTGSRSGAEVMQIYASIPFDGEPPQRLVGWEKVHLQSGQQRTVELTIARERLQVWDALKRQWFIPKGNYEFRVANSSRARNILRNTKSL</sequence>
<evidence type="ECO:0000259" key="3">
    <source>
        <dbReference type="SMART" id="SM01217"/>
    </source>
</evidence>
<proteinExistence type="inferred from homology"/>
<gene>
    <name evidence="4" type="ORF">GCN75_04560</name>
</gene>